<dbReference type="SUPFAM" id="SSF56219">
    <property type="entry name" value="DNase I-like"/>
    <property type="match status" value="1"/>
</dbReference>
<protein>
    <submittedName>
        <fullName evidence="2">Uncharacterized protein</fullName>
    </submittedName>
</protein>
<feature type="region of interest" description="Disordered" evidence="1">
    <location>
        <begin position="1"/>
        <end position="29"/>
    </location>
</feature>
<dbReference type="Proteomes" id="UP000001307">
    <property type="component" value="Unassembled WGS sequence"/>
</dbReference>
<accession>E4X1W8</accession>
<evidence type="ECO:0000313" key="2">
    <source>
        <dbReference type="EMBL" id="CBY23435.1"/>
    </source>
</evidence>
<feature type="compositionally biased region" description="Basic and acidic residues" evidence="1">
    <location>
        <begin position="191"/>
        <end position="207"/>
    </location>
</feature>
<feature type="region of interest" description="Disordered" evidence="1">
    <location>
        <begin position="279"/>
        <end position="366"/>
    </location>
</feature>
<evidence type="ECO:0000313" key="3">
    <source>
        <dbReference type="Proteomes" id="UP000001307"/>
    </source>
</evidence>
<dbReference type="InterPro" id="IPR036691">
    <property type="entry name" value="Endo/exonu/phosph_ase_sf"/>
</dbReference>
<dbReference type="OrthoDB" id="8044406at2759"/>
<feature type="compositionally biased region" description="Polar residues" evidence="1">
    <location>
        <begin position="336"/>
        <end position="352"/>
    </location>
</feature>
<proteinExistence type="predicted"/>
<name>E4X1W8_OIKDI</name>
<dbReference type="EMBL" id="FN653021">
    <property type="protein sequence ID" value="CBY23435.1"/>
    <property type="molecule type" value="Genomic_DNA"/>
</dbReference>
<keyword evidence="3" id="KW-1185">Reference proteome</keyword>
<gene>
    <name evidence="2" type="ORF">GSOID_T00015873001</name>
</gene>
<feature type="region of interest" description="Disordered" evidence="1">
    <location>
        <begin position="74"/>
        <end position="94"/>
    </location>
</feature>
<feature type="compositionally biased region" description="Basic and acidic residues" evidence="1">
    <location>
        <begin position="279"/>
        <end position="291"/>
    </location>
</feature>
<organism evidence="2">
    <name type="scientific">Oikopleura dioica</name>
    <name type="common">Tunicate</name>
    <dbReference type="NCBI Taxonomy" id="34765"/>
    <lineage>
        <taxon>Eukaryota</taxon>
        <taxon>Metazoa</taxon>
        <taxon>Chordata</taxon>
        <taxon>Tunicata</taxon>
        <taxon>Appendicularia</taxon>
        <taxon>Copelata</taxon>
        <taxon>Oikopleuridae</taxon>
        <taxon>Oikopleura</taxon>
    </lineage>
</organism>
<dbReference type="InParanoid" id="E4X1W8"/>
<reference evidence="2" key="1">
    <citation type="journal article" date="2010" name="Science">
        <title>Plasticity of animal genome architecture unmasked by rapid evolution of a pelagic tunicate.</title>
        <authorList>
            <person name="Denoeud F."/>
            <person name="Henriet S."/>
            <person name="Mungpakdee S."/>
            <person name="Aury J.M."/>
            <person name="Da Silva C."/>
            <person name="Brinkmann H."/>
            <person name="Mikhaleva J."/>
            <person name="Olsen L.C."/>
            <person name="Jubin C."/>
            <person name="Canestro C."/>
            <person name="Bouquet J.M."/>
            <person name="Danks G."/>
            <person name="Poulain J."/>
            <person name="Campsteijn C."/>
            <person name="Adamski M."/>
            <person name="Cross I."/>
            <person name="Yadetie F."/>
            <person name="Muffato M."/>
            <person name="Louis A."/>
            <person name="Butcher S."/>
            <person name="Tsagkogeorga G."/>
            <person name="Konrad A."/>
            <person name="Singh S."/>
            <person name="Jensen M.F."/>
            <person name="Cong E.H."/>
            <person name="Eikeseth-Otteraa H."/>
            <person name="Noel B."/>
            <person name="Anthouard V."/>
            <person name="Porcel B.M."/>
            <person name="Kachouri-Lafond R."/>
            <person name="Nishino A."/>
            <person name="Ugolini M."/>
            <person name="Chourrout P."/>
            <person name="Nishida H."/>
            <person name="Aasland R."/>
            <person name="Huzurbazar S."/>
            <person name="Westhof E."/>
            <person name="Delsuc F."/>
            <person name="Lehrach H."/>
            <person name="Reinhardt R."/>
            <person name="Weissenbach J."/>
            <person name="Roy S.W."/>
            <person name="Artiguenave F."/>
            <person name="Postlethwait J.H."/>
            <person name="Manak J.R."/>
            <person name="Thompson E.M."/>
            <person name="Jaillon O."/>
            <person name="Du Pasquier L."/>
            <person name="Boudinot P."/>
            <person name="Liberles D.A."/>
            <person name="Volff J.N."/>
            <person name="Philippe H."/>
            <person name="Lenhard B."/>
            <person name="Roest Crollius H."/>
            <person name="Wincker P."/>
            <person name="Chourrout D."/>
        </authorList>
    </citation>
    <scope>NUCLEOTIDE SEQUENCE [LARGE SCALE GENOMIC DNA]</scope>
</reference>
<evidence type="ECO:0000256" key="1">
    <source>
        <dbReference type="SAM" id="MobiDB-lite"/>
    </source>
</evidence>
<sequence length="1518" mass="173203">MPGHEPSMNVRPPESPRYHPAGNSFSDNKYTNVHHRNIHDHTAPKRLIQMTNMSIMRNLQNLSRDERGEIKTALLNQEPRTPTDGNLTEDPNSSDSFIQQIAEMDNWSESDPEHSSTYPNQVGNTKYRKYNGFNQMSSPESYIEEPSTNDISVINLDSTQETISPNKFTELPVPKCKSGKERKKQYAEILSKLRKETPKSERKRNIEGDESDTSSAKKRKLSPKELNVESIITKIKDRKSKPKVTNTFDPTVRKPLKLPEVLKMPEVILPPIFGNKQVEKKPNVKQKDKAKSQARYPEILSPIELTRSHRTRDTEQNVRDIQPTTGKKDTERRNKNATPTSKEGNRKSNQTPKIRPGKGHADSPAGISFDTEFLELQQQYELDERAREQYIKDMQEYRDICQGEIALKKGRRQCGDAWNLFGKGKASNIKDEQLSKQIMLLGGDAGIIDQWDYALTYDHTDLPDTVEEINKKIESSERNKNALTTWFGHKDHTVVKHSKKQYVSALFASAFAGLTVIANIMDHKTNTRVIEYGFVDKESHKELKLFREKMEELSKFATNGKRILSLWQSFPILLSNVIPVPPSLRIAKLVLDNFSLEQSHVDFPATSQNKTILRYLLRRLGIETIEKRYESDVIRMVTNITGTFEPQKVPILIATKNSSKSVPKVSTNHDLIRETITWIISTNTELEPHEIDLKNLKNVRKTKKGKILLNEFAKIAAYEPEGLAKLLNINFANKVFSNRINVPVQEANPTNLKEEQIRRNNLSRLDIIEGRIPIGPLDPNTIQPGPELFIKDLHGKQTMIINDLKAKLGNKNRVSAKTITKFKKLAKTKPTNQAEMDDFATKAIKTGITNPSDEDIEQLFKTARDINENKAANNEKIKVLSTNPGKACSRTLREIADAEPLAHIYCLNELQIKTETLLDGAIWPPEHTVYSNSASKDGMSYTAIMVKDNVKHRISVAPAPGNCTAIDLKINEKITKRYVSTYRHNNKDPPLCYYYKNWNKDKYIFVEWIREIVRRAKQDKVQLVLCGDWNICLTKHRGQDDLDMVEGLKNAVRSLVNLVVGNTHFRPNVSPSEIDVFFVSHPAQSSCVALNLHRPPCSFDGHTGHMATMPFEKPLIQYEVKVSQIVDKDEMYQYMIDNYEKHKHRIDQEQNNEAKVSLSFNIINEALEKCSKRVGKISQKGAGIFTPTPKDTWKYREAANMIADEFERRSKNPEQQDPEKMYVLRINLIKISVMCKKFHARDSLSRTNKIVNRLETSNPVNFWETVNSLLSEPPVRELENNVQKHIEEVIKLQQTTATSPENYKGHTFKPLHKVKLSKFKTSLHGNKTHSSILKTFKTLKHYTKGHTGISRSTLDTLPIGCFRMLIYEPIMTAINDGLYPEVWRCNRTQILPKPKGIRPLSIQEIYATIIEKLIIDQINNFLEHNNFMHTSQNGFRRNLSTASSLATVINYIARRRSEGYYVVISALDAKNAFGSPPHESLTKCLSQAFEGKALKLLGESLARDAIVANKGFSQKNAN</sequence>
<dbReference type="Gene3D" id="3.60.10.10">
    <property type="entry name" value="Endonuclease/exonuclease/phosphatase"/>
    <property type="match status" value="1"/>
</dbReference>
<feature type="region of interest" description="Disordered" evidence="1">
    <location>
        <begin position="191"/>
        <end position="225"/>
    </location>
</feature>